<proteinExistence type="predicted"/>
<evidence type="ECO:0000313" key="2">
    <source>
        <dbReference type="Proteomes" id="UP001054252"/>
    </source>
</evidence>
<dbReference type="Proteomes" id="UP001054252">
    <property type="component" value="Unassembled WGS sequence"/>
</dbReference>
<comment type="caution">
    <text evidence="1">The sequence shown here is derived from an EMBL/GenBank/DDBJ whole genome shotgun (WGS) entry which is preliminary data.</text>
</comment>
<dbReference type="EMBL" id="BPVZ01000077">
    <property type="protein sequence ID" value="GKV27739.1"/>
    <property type="molecule type" value="Genomic_DNA"/>
</dbReference>
<organism evidence="1 2">
    <name type="scientific">Rubroshorea leprosula</name>
    <dbReference type="NCBI Taxonomy" id="152421"/>
    <lineage>
        <taxon>Eukaryota</taxon>
        <taxon>Viridiplantae</taxon>
        <taxon>Streptophyta</taxon>
        <taxon>Embryophyta</taxon>
        <taxon>Tracheophyta</taxon>
        <taxon>Spermatophyta</taxon>
        <taxon>Magnoliopsida</taxon>
        <taxon>eudicotyledons</taxon>
        <taxon>Gunneridae</taxon>
        <taxon>Pentapetalae</taxon>
        <taxon>rosids</taxon>
        <taxon>malvids</taxon>
        <taxon>Malvales</taxon>
        <taxon>Dipterocarpaceae</taxon>
        <taxon>Rubroshorea</taxon>
    </lineage>
</organism>
<name>A0AAV5KSU1_9ROSI</name>
<dbReference type="AlphaFoldDB" id="A0AAV5KSU1"/>
<evidence type="ECO:0000313" key="1">
    <source>
        <dbReference type="EMBL" id="GKV27739.1"/>
    </source>
</evidence>
<accession>A0AAV5KSU1</accession>
<sequence length="36" mass="3978">MTPIWFPLAPSLPAARLGITVARDVFHGRVWTSILS</sequence>
<keyword evidence="2" id="KW-1185">Reference proteome</keyword>
<gene>
    <name evidence="1" type="ORF">SLEP1_g36874</name>
</gene>
<reference evidence="1 2" key="1">
    <citation type="journal article" date="2021" name="Commun. Biol.">
        <title>The genome of Shorea leprosula (Dipterocarpaceae) highlights the ecological relevance of drought in aseasonal tropical rainforests.</title>
        <authorList>
            <person name="Ng K.K.S."/>
            <person name="Kobayashi M.J."/>
            <person name="Fawcett J.A."/>
            <person name="Hatakeyama M."/>
            <person name="Paape T."/>
            <person name="Ng C.H."/>
            <person name="Ang C.C."/>
            <person name="Tnah L.H."/>
            <person name="Lee C.T."/>
            <person name="Nishiyama T."/>
            <person name="Sese J."/>
            <person name="O'Brien M.J."/>
            <person name="Copetti D."/>
            <person name="Mohd Noor M.I."/>
            <person name="Ong R.C."/>
            <person name="Putra M."/>
            <person name="Sireger I.Z."/>
            <person name="Indrioko S."/>
            <person name="Kosugi Y."/>
            <person name="Izuno A."/>
            <person name="Isagi Y."/>
            <person name="Lee S.L."/>
            <person name="Shimizu K.K."/>
        </authorList>
    </citation>
    <scope>NUCLEOTIDE SEQUENCE [LARGE SCALE GENOMIC DNA]</scope>
    <source>
        <strain evidence="1">214</strain>
    </source>
</reference>
<protein>
    <submittedName>
        <fullName evidence="1">Uncharacterized protein</fullName>
    </submittedName>
</protein>